<feature type="compositionally biased region" description="Polar residues" evidence="1">
    <location>
        <begin position="891"/>
        <end position="917"/>
    </location>
</feature>
<dbReference type="PANTHER" id="PTHR38697:SF1">
    <property type="entry name" value="NUCLEAR PORE COMPLEX PROTEIN SIMILAR TO S. CEREVISIAE NUP2 (EUROFUNG)"/>
    <property type="match status" value="1"/>
</dbReference>
<feature type="compositionally biased region" description="Low complexity" evidence="1">
    <location>
        <begin position="1260"/>
        <end position="1273"/>
    </location>
</feature>
<organism evidence="3 4">
    <name type="scientific">Sporothrix curviconia</name>
    <dbReference type="NCBI Taxonomy" id="1260050"/>
    <lineage>
        <taxon>Eukaryota</taxon>
        <taxon>Fungi</taxon>
        <taxon>Dikarya</taxon>
        <taxon>Ascomycota</taxon>
        <taxon>Pezizomycotina</taxon>
        <taxon>Sordariomycetes</taxon>
        <taxon>Sordariomycetidae</taxon>
        <taxon>Ophiostomatales</taxon>
        <taxon>Ophiostomataceae</taxon>
        <taxon>Sporothrix</taxon>
    </lineage>
</organism>
<feature type="compositionally biased region" description="Polar residues" evidence="1">
    <location>
        <begin position="1122"/>
        <end position="1142"/>
    </location>
</feature>
<sequence>METPQKRQKSWFSSLTGLVSASRSSSQETTAPSTVSLAANRSASQANSELAVSRIRLARPEEQTPARHSGTFSAPPVESPESPAKRASPTQLAQRKLHGRVQGPSSRLASTSTGHASAIPSSFSYGSSLNLYSGSSLGRPTSTPRRTNFSSATTPRNMFRDSISRDMPNFSFTPRVPSNTLRGSFPATTPGRSLRAPGTELSARDMAKVTSSDLFHQKIPDPDPKLNAEAMTEMIPSDLRSSGLSVYANEFLSHLCPPDFNEEQRNQFFCILDLRRLKYAADEVFVKKDWKLNISNFAKEYEKNRSLIMLRYGLYEFKTVKVSKDAFQKWRHDHNIPSAPGEDEEELMVNPADLSKSTRSLSSAAAASKPNGTEGILRTGKRKATDTIDPQAMAADTNASSAFQPMKKRTRPDGSKVAADRGPLNETSTPSLNKTKRKATRGEGVDQLQRAKQQKSAPAGTLSVTPSATKAFFEKVANSPAKDTASPSASAAATPLIEISKPVPSSSSLFKPNPLGQSSKPSTNGSLARSVLESGLKASAAPASGNIFGYLSDASSAKGSGNDNADADAEDTDDSDGQEESEPQEESSSKKASTGASAPASQPTVSLFGAKPANPLFSATAAQTASASSSEASDATPGRSLFDRVNKGTDGQPIRMFGGDSSSKPFPPAAPAAAGTPLFGSKPTSERASPEKETAPAPALASAASSLFGANKTWTPDSPIKFALGASATPAKPLFGSTPANTGTTPASSPFKFGSATSTAGPVTATSTGPPAAEKTTAAPASTTDSAKETGPAPATAASPNPFGFLNKPAEAAPSPAPSALFGKPAEKPASPAPAPAAAPAAGSTPSLFGASSTASSAPAPSNLFGKPATTSTTPTTTPAAAPSLFGAAATTTSAPVTQSQSLFGNASKNETPSFGQKRSADEDGASKATATPAFGGSSSGTPLFGAVAKTNESKSNGNDEPQAKKTMFDASAAGGSAASGSSTPLFSFGAPATNGDTAKPASTSLFGASTAEPPKTSVPSLFGNSTATAAPAASNPAFSFGANNTSAAQPLSSGGALFSFGASSTQPQQSSVPAPSTGFSFGGGSDAGSTGSSFTFNAGGAAGGGSSFHNPFASGGDSGAGQPSTSFSFGASGTNGQSAAPSTSMFQFGGGGGSSASAATPSAGGGGGGGMFSFGGASQATEAVTTPGNSFGNTPAAGGSAIFSFGAGGATPGGGTPLFGQQKPVAPGGSLFNLAPPMGGASTGTNTPFTNLGGASSLATTPATGTPEPGATQDNNTDNSGHQADGDEAPQEQISLTDGGPGEEDEAAVHEVRAKALRLATSNDESGSESPAGKEKKSPWKTEGVGPLRVLKNKATGSVRLLLRAEPRGHVALNRALLPDFTYKPEPNAKYVKLTTANDAGTGLETWMLQVKTKEAAQQLADALEEHKSANKK</sequence>
<feature type="compositionally biased region" description="Polar residues" evidence="1">
    <location>
        <begin position="1244"/>
        <end position="1259"/>
    </location>
</feature>
<feature type="compositionally biased region" description="Basic and acidic residues" evidence="1">
    <location>
        <begin position="684"/>
        <end position="694"/>
    </location>
</feature>
<feature type="compositionally biased region" description="Low complexity" evidence="1">
    <location>
        <begin position="851"/>
        <end position="890"/>
    </location>
</feature>
<feature type="region of interest" description="Disordered" evidence="1">
    <location>
        <begin position="1"/>
        <end position="116"/>
    </location>
</feature>
<feature type="compositionally biased region" description="Polar residues" evidence="1">
    <location>
        <begin position="738"/>
        <end position="748"/>
    </location>
</feature>
<feature type="region of interest" description="Disordered" evidence="1">
    <location>
        <begin position="556"/>
        <end position="702"/>
    </location>
</feature>
<evidence type="ECO:0000313" key="3">
    <source>
        <dbReference type="EMBL" id="CAK7213271.1"/>
    </source>
</evidence>
<dbReference type="SMART" id="SM00160">
    <property type="entry name" value="RanBD"/>
    <property type="match status" value="1"/>
</dbReference>
<feature type="compositionally biased region" description="Polar residues" evidence="1">
    <location>
        <begin position="139"/>
        <end position="156"/>
    </location>
</feature>
<feature type="region of interest" description="Disordered" evidence="1">
    <location>
        <begin position="1110"/>
        <end position="1165"/>
    </location>
</feature>
<feature type="compositionally biased region" description="Polar residues" evidence="1">
    <location>
        <begin position="170"/>
        <end position="191"/>
    </location>
</feature>
<name>A0ABP0B151_9PEZI</name>
<dbReference type="Proteomes" id="UP001642405">
    <property type="component" value="Unassembled WGS sequence"/>
</dbReference>
<dbReference type="InterPro" id="IPR000156">
    <property type="entry name" value="Ran_bind_dom"/>
</dbReference>
<feature type="compositionally biased region" description="Polar residues" evidence="1">
    <location>
        <begin position="103"/>
        <end position="115"/>
    </location>
</feature>
<accession>A0ABP0B151</accession>
<feature type="region of interest" description="Disordered" evidence="1">
    <location>
        <begin position="1230"/>
        <end position="1347"/>
    </location>
</feature>
<feature type="compositionally biased region" description="Low complexity" evidence="1">
    <location>
        <begin position="73"/>
        <end position="82"/>
    </location>
</feature>
<comment type="caution">
    <text evidence="3">The sequence shown here is derived from an EMBL/GenBank/DDBJ whole genome shotgun (WGS) entry which is preliminary data.</text>
</comment>
<dbReference type="EMBL" id="CAWUHB010000006">
    <property type="protein sequence ID" value="CAK7213271.1"/>
    <property type="molecule type" value="Genomic_DNA"/>
</dbReference>
<feature type="compositionally biased region" description="Polar residues" evidence="1">
    <location>
        <begin position="1066"/>
        <end position="1075"/>
    </location>
</feature>
<proteinExistence type="predicted"/>
<dbReference type="CDD" id="cd13170">
    <property type="entry name" value="RanBD_NUP50"/>
    <property type="match status" value="1"/>
</dbReference>
<gene>
    <name evidence="3" type="ORF">SCUCBS95973_001744</name>
</gene>
<feature type="region of interest" description="Disordered" evidence="1">
    <location>
        <begin position="135"/>
        <end position="199"/>
    </location>
</feature>
<reference evidence="3 4" key="1">
    <citation type="submission" date="2024-01" db="EMBL/GenBank/DDBJ databases">
        <authorList>
            <person name="Allen C."/>
            <person name="Tagirdzhanova G."/>
        </authorList>
    </citation>
    <scope>NUCLEOTIDE SEQUENCE [LARGE SCALE GENOMIC DNA]</scope>
</reference>
<feature type="domain" description="RanBD1" evidence="2">
    <location>
        <begin position="1303"/>
        <end position="1434"/>
    </location>
</feature>
<dbReference type="Pfam" id="PF00638">
    <property type="entry name" value="Ran_BP1"/>
    <property type="match status" value="1"/>
</dbReference>
<feature type="compositionally biased region" description="Polar residues" evidence="1">
    <location>
        <begin position="1321"/>
        <end position="1330"/>
    </location>
</feature>
<dbReference type="PROSITE" id="PS50196">
    <property type="entry name" value="RANBD1"/>
    <property type="match status" value="1"/>
</dbReference>
<feature type="region of interest" description="Disordered" evidence="1">
    <location>
        <begin position="1060"/>
        <end position="1085"/>
    </location>
</feature>
<feature type="compositionally biased region" description="Low complexity" evidence="1">
    <location>
        <begin position="618"/>
        <end position="636"/>
    </location>
</feature>
<evidence type="ECO:0000256" key="1">
    <source>
        <dbReference type="SAM" id="MobiDB-lite"/>
    </source>
</evidence>
<dbReference type="SUPFAM" id="SSF50729">
    <property type="entry name" value="PH domain-like"/>
    <property type="match status" value="1"/>
</dbReference>
<feature type="region of interest" description="Disordered" evidence="1">
    <location>
        <begin position="503"/>
        <end position="527"/>
    </location>
</feature>
<feature type="compositionally biased region" description="Low complexity" evidence="1">
    <location>
        <begin position="809"/>
        <end position="820"/>
    </location>
</feature>
<protein>
    <recommendedName>
        <fullName evidence="2">RanBD1 domain-containing protein</fullName>
    </recommendedName>
</protein>
<feature type="compositionally biased region" description="Polar residues" evidence="1">
    <location>
        <begin position="450"/>
        <end position="463"/>
    </location>
</feature>
<feature type="compositionally biased region" description="Polar residues" evidence="1">
    <location>
        <begin position="1274"/>
        <end position="1283"/>
    </location>
</feature>
<dbReference type="InterPro" id="IPR011993">
    <property type="entry name" value="PH-like_dom_sf"/>
</dbReference>
<feature type="compositionally biased region" description="Low complexity" evidence="1">
    <location>
        <begin position="768"/>
        <end position="785"/>
    </location>
</feature>
<feature type="compositionally biased region" description="Acidic residues" evidence="1">
    <location>
        <begin position="565"/>
        <end position="585"/>
    </location>
</feature>
<dbReference type="PANTHER" id="PTHR38697">
    <property type="entry name" value="NUCLEAR PORE COMPLEX PROTEIN SIMILAR TO S. CEREVISIAE NUP2 (EUROFUNG)"/>
    <property type="match status" value="1"/>
</dbReference>
<feature type="compositionally biased region" description="Polar residues" evidence="1">
    <location>
        <begin position="10"/>
        <end position="50"/>
    </location>
</feature>
<keyword evidence="4" id="KW-1185">Reference proteome</keyword>
<feature type="region of interest" description="Disordered" evidence="1">
    <location>
        <begin position="354"/>
        <end position="463"/>
    </location>
</feature>
<feature type="compositionally biased region" description="Low complexity" evidence="1">
    <location>
        <begin position="590"/>
        <end position="601"/>
    </location>
</feature>
<feature type="region of interest" description="Disordered" evidence="1">
    <location>
        <begin position="729"/>
        <end position="983"/>
    </location>
</feature>
<dbReference type="InterPro" id="IPR053074">
    <property type="entry name" value="NPC_Nucleoporin"/>
</dbReference>
<evidence type="ECO:0000259" key="2">
    <source>
        <dbReference type="PROSITE" id="PS50196"/>
    </source>
</evidence>
<dbReference type="Gene3D" id="2.30.29.30">
    <property type="entry name" value="Pleckstrin-homology domain (PH domain)/Phosphotyrosine-binding domain (PTB)"/>
    <property type="match status" value="1"/>
</dbReference>
<evidence type="ECO:0000313" key="4">
    <source>
        <dbReference type="Proteomes" id="UP001642405"/>
    </source>
</evidence>
<feature type="compositionally biased region" description="Low complexity" evidence="1">
    <location>
        <begin position="354"/>
        <end position="369"/>
    </location>
</feature>
<feature type="compositionally biased region" description="Low complexity" evidence="1">
    <location>
        <begin position="971"/>
        <end position="983"/>
    </location>
</feature>
<feature type="compositionally biased region" description="Polar residues" evidence="1">
    <location>
        <begin position="755"/>
        <end position="767"/>
    </location>
</feature>